<dbReference type="GO" id="GO:0051213">
    <property type="term" value="F:dioxygenase activity"/>
    <property type="evidence" value="ECO:0007669"/>
    <property type="project" value="UniProtKB-KW"/>
</dbReference>
<evidence type="ECO:0000256" key="2">
    <source>
        <dbReference type="ARBA" id="ARBA00022964"/>
    </source>
</evidence>
<name>A0AAW3MS11_9BURK</name>
<accession>A0AAW3MS11</accession>
<organism evidence="5 6">
    <name type="scientific">Burkholderia ubonensis</name>
    <dbReference type="NCBI Taxonomy" id="101571"/>
    <lineage>
        <taxon>Bacteria</taxon>
        <taxon>Pseudomonadati</taxon>
        <taxon>Pseudomonadota</taxon>
        <taxon>Betaproteobacteria</taxon>
        <taxon>Burkholderiales</taxon>
        <taxon>Burkholderiaceae</taxon>
        <taxon>Burkholderia</taxon>
        <taxon>Burkholderia cepacia complex</taxon>
    </lineage>
</organism>
<comment type="caution">
    <text evidence="5">The sequence shown here is derived from an EMBL/GenBank/DDBJ whole genome shotgun (WGS) entry which is preliminary data.</text>
</comment>
<reference evidence="5 6" key="1">
    <citation type="submission" date="2015-11" db="EMBL/GenBank/DDBJ databases">
        <title>Expanding the genomic diversity of Burkholderia species for the development of highly accurate diagnostics.</title>
        <authorList>
            <person name="Sahl J."/>
            <person name="Keim P."/>
            <person name="Wagner D."/>
        </authorList>
    </citation>
    <scope>NUCLEOTIDE SEQUENCE [LARGE SCALE GENOMIC DNA]</scope>
    <source>
        <strain evidence="5 6">MSMB1808WGS</strain>
    </source>
</reference>
<evidence type="ECO:0000259" key="4">
    <source>
        <dbReference type="Pfam" id="PF05118"/>
    </source>
</evidence>
<gene>
    <name evidence="5" type="ORF">WJ96_13180</name>
</gene>
<evidence type="ECO:0000256" key="1">
    <source>
        <dbReference type="ARBA" id="ARBA00007730"/>
    </source>
</evidence>
<protein>
    <recommendedName>
        <fullName evidence="4">Aspartyl/asparaginy/proline hydroxylase domain-containing protein</fullName>
    </recommendedName>
</protein>
<dbReference type="InterPro" id="IPR007803">
    <property type="entry name" value="Asp/Arg/Pro-Hydrxlase"/>
</dbReference>
<dbReference type="InterPro" id="IPR051821">
    <property type="entry name" value="Asp/Asn_beta-hydroxylase"/>
</dbReference>
<dbReference type="GO" id="GO:0016020">
    <property type="term" value="C:membrane"/>
    <property type="evidence" value="ECO:0007669"/>
    <property type="project" value="TreeGrafter"/>
</dbReference>
<dbReference type="Gene3D" id="2.60.120.330">
    <property type="entry name" value="B-lactam Antibiotic, Isopenicillin N Synthase, Chain"/>
    <property type="match status" value="1"/>
</dbReference>
<dbReference type="PANTHER" id="PTHR46332:SF5">
    <property type="entry name" value="ASPARTATE BETA-HYDROXYLASE DOMAIN CONTAINING 2"/>
    <property type="match status" value="1"/>
</dbReference>
<comment type="similarity">
    <text evidence="1">Belongs to the aspartyl/asparaginyl beta-hydroxylase family.</text>
</comment>
<evidence type="ECO:0000313" key="5">
    <source>
        <dbReference type="EMBL" id="KVP94104.1"/>
    </source>
</evidence>
<sequence length="261" mass="29491">MLLLPGKPRMLRNDSVGIFPAGVTEAGLDHFIGEIRATRDGQRTFFDCAAFPWVRETERRYAAAREEIDRLMRAIELMPSLEEIQAGQVRLSSDRRWKVFPLYAYGEWCEGNVRRCPRVAEMVRGIDGVTMAMLSILEPNKEIAPHNGNYCGLLRYHLGLKIPQPAGQCGIRVGDEIRHWSDGGSLIFDDTYLHTAWNRSGEDRAILMVDFVRPLPAALANMNHRIIEAIGRSASVSRAAQRWAEWECAYGHLLDERLAAA</sequence>
<keyword evidence="6" id="KW-1185">Reference proteome</keyword>
<keyword evidence="3" id="KW-0560">Oxidoreductase</keyword>
<dbReference type="AlphaFoldDB" id="A0AAW3MS11"/>
<dbReference type="PANTHER" id="PTHR46332">
    <property type="entry name" value="ASPARTATE BETA-HYDROXYLASE DOMAIN-CONTAINING PROTEIN 2"/>
    <property type="match status" value="1"/>
</dbReference>
<evidence type="ECO:0000256" key="3">
    <source>
        <dbReference type="ARBA" id="ARBA00023002"/>
    </source>
</evidence>
<evidence type="ECO:0000313" key="6">
    <source>
        <dbReference type="Proteomes" id="UP000056453"/>
    </source>
</evidence>
<dbReference type="InterPro" id="IPR027443">
    <property type="entry name" value="IPNS-like_sf"/>
</dbReference>
<dbReference type="SUPFAM" id="SSF51197">
    <property type="entry name" value="Clavaminate synthase-like"/>
    <property type="match status" value="1"/>
</dbReference>
<dbReference type="Proteomes" id="UP000056453">
    <property type="component" value="Unassembled WGS sequence"/>
</dbReference>
<dbReference type="Pfam" id="PF05118">
    <property type="entry name" value="Asp_Arg_Hydrox"/>
    <property type="match status" value="1"/>
</dbReference>
<dbReference type="EMBL" id="LPBJ01000074">
    <property type="protein sequence ID" value="KVP94104.1"/>
    <property type="molecule type" value="Genomic_DNA"/>
</dbReference>
<keyword evidence="2" id="KW-0223">Dioxygenase</keyword>
<proteinExistence type="inferred from homology"/>
<feature type="domain" description="Aspartyl/asparaginy/proline hydroxylase" evidence="4">
    <location>
        <begin position="59"/>
        <end position="214"/>
    </location>
</feature>